<dbReference type="PROSITE" id="PS51214">
    <property type="entry name" value="IBB"/>
    <property type="match status" value="2"/>
</dbReference>
<dbReference type="InterPro" id="IPR032413">
    <property type="entry name" value="Arm_3"/>
</dbReference>
<feature type="domain" description="IBB" evidence="8">
    <location>
        <begin position="1"/>
        <end position="58"/>
    </location>
</feature>
<sequence length="922" mass="101935">MSLRRRSCSETRKKSFKTGIDAERSRIRREEDLIGIRKSKREDTLRKKRRQTRNDEFEVIPNMVQRLLSGYPAAQLQVRITKDCRRLSIDEIIKAGVVPRCVEFLTRYDAPQLQLDAVWVLSNLASGASQHATLVVELGAVPSLLNLLTSSTTDYIKELAVSALGNIAGDSLSYRDLVLKHDALRPLLYLLNSNSGLSLLRAATWSLSNLVRGIPPLNSEQVKASLTALGRLIYSTDEEVVTDACWALSYLSDGSIVDKIQAVIEAGVCPRLVELLLHPSDTVIVPALLTLGNILCGDDAQTQFVIDNRLLPNLLRLLTHEHKKSIYKKACWTISNITAGNRAQIQAIIDANFIPPLVNILQHAEFSIKKEAVWAIINITYGGTYEQIRLVVTQGCIKSLCDLLTCPDPQVVAICLEGLENILEVRKEADKKMGVQGRVNAFAQMVDECGGSDKIANLQTHTNNDIHNTAVMSLPPGSSFETRKKTYKSGIDSDQSRRRREDDLVGIRKNKRQDTLFKKRTQTHFTPIDDVLEAVRVLANVTSGTSEQVRLVVQLGAVPCFVNLLSFSTTDGVGEEVAWALGNIAADSPSNRDLVLNHAALWPLLYKLNSSLELSMLRVATWSLSNMVRGNPPLNFDQVNVALTTLGRLIQLNDEEVVTDACWALSYLSDDSFNKIQAIIEIGICPKLVSLLLHPSDTVIVPALRTLGNIVCGDDAQTQAVIDNLLLPCLHQLITNQHKITIFKEACWTISNITAGNRAQIQAVIDANIIPPLVHILHCSEFHIKKEAIWAIINIIHGGSHDQIRLVATEGCIKPLCDLLSCPDPQVVIICLEGLGKILELGKADMDMGVQGRVNIFAQMVDQCGGSDKIANLLIHDNRDIYNKAFWIFQRFWAQDLNQQDASFGVNYPHLPPGPGGFNFGS</sequence>
<evidence type="ECO:0000256" key="4">
    <source>
        <dbReference type="ARBA" id="ARBA00022927"/>
    </source>
</evidence>
<dbReference type="InterPro" id="IPR036975">
    <property type="entry name" value="Importin-a_IBB_sf"/>
</dbReference>
<dbReference type="InterPro" id="IPR000225">
    <property type="entry name" value="Armadillo"/>
</dbReference>
<feature type="repeat" description="ARM" evidence="5">
    <location>
        <begin position="182"/>
        <end position="210"/>
    </location>
</feature>
<keyword evidence="10" id="KW-1185">Reference proteome</keyword>
<comment type="similarity">
    <text evidence="1">Belongs to the importin alpha family.</text>
</comment>
<dbReference type="OrthoDB" id="29145at2759"/>
<feature type="region of interest" description="Disordered" evidence="7">
    <location>
        <begin position="469"/>
        <end position="501"/>
    </location>
</feature>
<proteinExistence type="inferred from homology"/>
<dbReference type="Gene3D" id="1.20.5.690">
    <property type="entry name" value="Importin-alpha, importin-beta-binding domain"/>
    <property type="match status" value="2"/>
</dbReference>
<dbReference type="PROSITE" id="PS50176">
    <property type="entry name" value="ARM_REPEAT"/>
    <property type="match status" value="2"/>
</dbReference>
<dbReference type="GO" id="GO:0006606">
    <property type="term" value="P:protein import into nucleus"/>
    <property type="evidence" value="ECO:0007669"/>
    <property type="project" value="InterPro"/>
</dbReference>
<dbReference type="EMBL" id="QJKJ01004308">
    <property type="protein sequence ID" value="RDX94678.1"/>
    <property type="molecule type" value="Genomic_DNA"/>
</dbReference>
<evidence type="ECO:0000256" key="3">
    <source>
        <dbReference type="ARBA" id="ARBA00022737"/>
    </source>
</evidence>
<evidence type="ECO:0000256" key="7">
    <source>
        <dbReference type="SAM" id="MobiDB-lite"/>
    </source>
</evidence>
<gene>
    <name evidence="9" type="primary">IMPA4</name>
    <name evidence="9" type="ORF">CR513_22911</name>
</gene>
<feature type="domain" description="IBB" evidence="8">
    <location>
        <begin position="467"/>
        <end position="529"/>
    </location>
</feature>
<dbReference type="FunFam" id="1.25.10.10:FF:000009">
    <property type="entry name" value="Importin subunit alpha"/>
    <property type="match status" value="2"/>
</dbReference>
<name>A0A371GVW1_MUCPR</name>
<evidence type="ECO:0000313" key="9">
    <source>
        <dbReference type="EMBL" id="RDX94678.1"/>
    </source>
</evidence>
<evidence type="ECO:0000256" key="2">
    <source>
        <dbReference type="ARBA" id="ARBA00022448"/>
    </source>
</evidence>
<dbReference type="STRING" id="157652.A0A371GVW1"/>
<dbReference type="InterPro" id="IPR002652">
    <property type="entry name" value="Importin-a_IBB"/>
</dbReference>
<dbReference type="InterPro" id="IPR011989">
    <property type="entry name" value="ARM-like"/>
</dbReference>
<reference evidence="9" key="1">
    <citation type="submission" date="2018-05" db="EMBL/GenBank/DDBJ databases">
        <title>Draft genome of Mucuna pruriens seed.</title>
        <authorList>
            <person name="Nnadi N.E."/>
            <person name="Vos R."/>
            <person name="Hasami M.H."/>
            <person name="Devisetty U.K."/>
            <person name="Aguiy J.C."/>
        </authorList>
    </citation>
    <scope>NUCLEOTIDE SEQUENCE [LARGE SCALE GENOMIC DNA]</scope>
    <source>
        <strain evidence="9">JCA_2017</strain>
    </source>
</reference>
<feature type="non-terminal residue" evidence="9">
    <location>
        <position position="1"/>
    </location>
</feature>
<dbReference type="Pfam" id="PF00514">
    <property type="entry name" value="Arm"/>
    <property type="match status" value="12"/>
</dbReference>
<dbReference type="GO" id="GO:0061608">
    <property type="term" value="F:nuclear import signal receptor activity"/>
    <property type="evidence" value="ECO:0007669"/>
    <property type="project" value="InterPro"/>
</dbReference>
<dbReference type="SUPFAM" id="SSF48371">
    <property type="entry name" value="ARM repeat"/>
    <property type="match status" value="2"/>
</dbReference>
<evidence type="ECO:0000256" key="1">
    <source>
        <dbReference type="ARBA" id="ARBA00010394"/>
    </source>
</evidence>
<evidence type="ECO:0000259" key="8">
    <source>
        <dbReference type="PROSITE" id="PS51214"/>
    </source>
</evidence>
<feature type="region of interest" description="Disordered" evidence="7">
    <location>
        <begin position="1"/>
        <end position="20"/>
    </location>
</feature>
<keyword evidence="3" id="KW-0677">Repeat</keyword>
<keyword evidence="2 6" id="KW-0813">Transport</keyword>
<dbReference type="Pfam" id="PF16186">
    <property type="entry name" value="Arm_3"/>
    <property type="match status" value="2"/>
</dbReference>
<accession>A0A371GVW1</accession>
<organism evidence="9 10">
    <name type="scientific">Mucuna pruriens</name>
    <name type="common">Velvet bean</name>
    <name type="synonym">Dolichos pruriens</name>
    <dbReference type="NCBI Taxonomy" id="157652"/>
    <lineage>
        <taxon>Eukaryota</taxon>
        <taxon>Viridiplantae</taxon>
        <taxon>Streptophyta</taxon>
        <taxon>Embryophyta</taxon>
        <taxon>Tracheophyta</taxon>
        <taxon>Spermatophyta</taxon>
        <taxon>Magnoliopsida</taxon>
        <taxon>eudicotyledons</taxon>
        <taxon>Gunneridae</taxon>
        <taxon>Pentapetalae</taxon>
        <taxon>rosids</taxon>
        <taxon>fabids</taxon>
        <taxon>Fabales</taxon>
        <taxon>Fabaceae</taxon>
        <taxon>Papilionoideae</taxon>
        <taxon>50 kb inversion clade</taxon>
        <taxon>NPAAA clade</taxon>
        <taxon>indigoferoid/millettioid clade</taxon>
        <taxon>Phaseoleae</taxon>
        <taxon>Mucuna</taxon>
    </lineage>
</organism>
<dbReference type="SMART" id="SM00185">
    <property type="entry name" value="ARM"/>
    <property type="match status" value="15"/>
</dbReference>
<dbReference type="InterPro" id="IPR016024">
    <property type="entry name" value="ARM-type_fold"/>
</dbReference>
<evidence type="ECO:0000256" key="6">
    <source>
        <dbReference type="PROSITE-ProRule" id="PRU00561"/>
    </source>
</evidence>
<dbReference type="GO" id="GO:0005634">
    <property type="term" value="C:nucleus"/>
    <property type="evidence" value="ECO:0007669"/>
    <property type="project" value="UniProtKB-ARBA"/>
</dbReference>
<dbReference type="AlphaFoldDB" id="A0A371GVW1"/>
<dbReference type="PANTHER" id="PTHR23316">
    <property type="entry name" value="IMPORTIN ALPHA"/>
    <property type="match status" value="1"/>
</dbReference>
<dbReference type="Pfam" id="PF01749">
    <property type="entry name" value="IBB"/>
    <property type="match status" value="2"/>
</dbReference>
<feature type="repeat" description="ARM" evidence="5">
    <location>
        <begin position="139"/>
        <end position="168"/>
    </location>
</feature>
<protein>
    <submittedName>
        <fullName evidence="9">Importin subunit alpha-4</fullName>
    </submittedName>
</protein>
<keyword evidence="4" id="KW-0653">Protein transport</keyword>
<evidence type="ECO:0000313" key="10">
    <source>
        <dbReference type="Proteomes" id="UP000257109"/>
    </source>
</evidence>
<comment type="caution">
    <text evidence="9">The sequence shown here is derived from an EMBL/GenBank/DDBJ whole genome shotgun (WGS) entry which is preliminary data.</text>
</comment>
<dbReference type="Proteomes" id="UP000257109">
    <property type="component" value="Unassembled WGS sequence"/>
</dbReference>
<evidence type="ECO:0000256" key="5">
    <source>
        <dbReference type="PROSITE-ProRule" id="PRU00259"/>
    </source>
</evidence>
<dbReference type="Gene3D" id="1.25.10.10">
    <property type="entry name" value="Leucine-rich Repeat Variant"/>
    <property type="match status" value="2"/>
</dbReference>